<protein>
    <recommendedName>
        <fullName evidence="3">Cytochrome P450</fullName>
    </recommendedName>
</protein>
<dbReference type="GO" id="GO:0005506">
    <property type="term" value="F:iron ion binding"/>
    <property type="evidence" value="ECO:0007669"/>
    <property type="project" value="InterPro"/>
</dbReference>
<dbReference type="Proteomes" id="UP000316030">
    <property type="component" value="Unassembled WGS sequence"/>
</dbReference>
<dbReference type="OrthoDB" id="7957755at2"/>
<gene>
    <name evidence="1" type="ORF">SAMN06265173_10573</name>
</gene>
<name>A0A521C4A6_9RHOB</name>
<dbReference type="GO" id="GO:0020037">
    <property type="term" value="F:heme binding"/>
    <property type="evidence" value="ECO:0007669"/>
    <property type="project" value="InterPro"/>
</dbReference>
<evidence type="ECO:0000313" key="1">
    <source>
        <dbReference type="EMBL" id="SMO53661.1"/>
    </source>
</evidence>
<keyword evidence="2" id="KW-1185">Reference proteome</keyword>
<evidence type="ECO:0000313" key="2">
    <source>
        <dbReference type="Proteomes" id="UP000316030"/>
    </source>
</evidence>
<dbReference type="InterPro" id="IPR036396">
    <property type="entry name" value="Cyt_P450_sf"/>
</dbReference>
<accession>A0A521C4A6</accession>
<sequence length="316" mass="34966">MTEGGATPAVVLWEDAALDALGARGMQAFSMADAYRDMVAKTGLDLSATIRLLDALPVFLSGTVHKQQRRDMAVAYAAGKTEQEAAVLQFFDQLRGRMAGQTGTWDVLAELAHPIWDTLRRTILPGKEPWYDLIDQLPDLFNPKTSLRKRVKLNDQLTQMLQGEAPDFLNRLSLVVLGARPLTHSLALSVHALAQAHPGCRLRDIPVPDSFPDSALRFVDRVAGQSDTANGCPYHAGERVRCVTFDESYDPAWNARNLYGLGAHVCLGRPISQFIWQQVQGLFAQSDKIIFPDVIEIENREPFRLAAVCKVRLCDG</sequence>
<dbReference type="RefSeq" id="WP_142492552.1">
    <property type="nucleotide sequence ID" value="NZ_FXTO01000005.1"/>
</dbReference>
<reference evidence="1 2" key="1">
    <citation type="submission" date="2017-05" db="EMBL/GenBank/DDBJ databases">
        <authorList>
            <person name="Varghese N."/>
            <person name="Submissions S."/>
        </authorList>
    </citation>
    <scope>NUCLEOTIDE SEQUENCE [LARGE SCALE GENOMIC DNA]</scope>
    <source>
        <strain evidence="1 2">DSM 29506</strain>
    </source>
</reference>
<dbReference type="EMBL" id="FXTO01000005">
    <property type="protein sequence ID" value="SMO53661.1"/>
    <property type="molecule type" value="Genomic_DNA"/>
</dbReference>
<dbReference type="GO" id="GO:0004497">
    <property type="term" value="F:monooxygenase activity"/>
    <property type="evidence" value="ECO:0007669"/>
    <property type="project" value="InterPro"/>
</dbReference>
<dbReference type="AlphaFoldDB" id="A0A521C4A6"/>
<dbReference type="GO" id="GO:0016705">
    <property type="term" value="F:oxidoreductase activity, acting on paired donors, with incorporation or reduction of molecular oxygen"/>
    <property type="evidence" value="ECO:0007669"/>
    <property type="project" value="InterPro"/>
</dbReference>
<proteinExistence type="predicted"/>
<evidence type="ECO:0008006" key="3">
    <source>
        <dbReference type="Google" id="ProtNLM"/>
    </source>
</evidence>
<organism evidence="1 2">
    <name type="scientific">Thalassovita litoralis</name>
    <dbReference type="NCBI Taxonomy" id="1010611"/>
    <lineage>
        <taxon>Bacteria</taxon>
        <taxon>Pseudomonadati</taxon>
        <taxon>Pseudomonadota</taxon>
        <taxon>Alphaproteobacteria</taxon>
        <taxon>Rhodobacterales</taxon>
        <taxon>Roseobacteraceae</taxon>
        <taxon>Thalassovita</taxon>
    </lineage>
</organism>
<dbReference type="SUPFAM" id="SSF48264">
    <property type="entry name" value="Cytochrome P450"/>
    <property type="match status" value="1"/>
</dbReference>